<dbReference type="InterPro" id="IPR000719">
    <property type="entry name" value="Prot_kinase_dom"/>
</dbReference>
<dbReference type="Gene3D" id="3.30.200.20">
    <property type="entry name" value="Phosphorylase Kinase, domain 1"/>
    <property type="match status" value="1"/>
</dbReference>
<dbReference type="OrthoDB" id="1732493at2759"/>
<feature type="binding site" evidence="8">
    <location>
        <position position="34"/>
    </location>
    <ligand>
        <name>ATP</name>
        <dbReference type="ChEBI" id="CHEBI:30616"/>
    </ligand>
</feature>
<dbReference type="SMART" id="SM00220">
    <property type="entry name" value="S_TKc"/>
    <property type="match status" value="1"/>
</dbReference>
<keyword evidence="7 8" id="KW-0067">ATP-binding</keyword>
<evidence type="ECO:0000256" key="1">
    <source>
        <dbReference type="ARBA" id="ARBA00006485"/>
    </source>
</evidence>
<feature type="domain" description="Protein kinase" evidence="11">
    <location>
        <begin position="4"/>
        <end position="290"/>
    </location>
</feature>
<dbReference type="AlphaFoldDB" id="E1Z5N6"/>
<proteinExistence type="inferred from homology"/>
<dbReference type="eggNOG" id="KOG0659">
    <property type="taxonomic scope" value="Eukaryota"/>
</dbReference>
<keyword evidence="3 9" id="KW-0723">Serine/threonine-protein kinase</keyword>
<dbReference type="GO" id="GO:0045944">
    <property type="term" value="P:positive regulation of transcription by RNA polymerase II"/>
    <property type="evidence" value="ECO:0007669"/>
    <property type="project" value="TreeGrafter"/>
</dbReference>
<dbReference type="Gene3D" id="1.10.510.10">
    <property type="entry name" value="Transferase(Phosphotransferase) domain 1"/>
    <property type="match status" value="1"/>
</dbReference>
<evidence type="ECO:0000256" key="10">
    <source>
        <dbReference type="SAM" id="MobiDB-lite"/>
    </source>
</evidence>
<dbReference type="Proteomes" id="UP000008141">
    <property type="component" value="Unassembled WGS sequence"/>
</dbReference>
<organism evidence="13">
    <name type="scientific">Chlorella variabilis</name>
    <name type="common">Green alga</name>
    <dbReference type="NCBI Taxonomy" id="554065"/>
    <lineage>
        <taxon>Eukaryota</taxon>
        <taxon>Viridiplantae</taxon>
        <taxon>Chlorophyta</taxon>
        <taxon>core chlorophytes</taxon>
        <taxon>Trebouxiophyceae</taxon>
        <taxon>Chlorellales</taxon>
        <taxon>Chlorellaceae</taxon>
        <taxon>Chlorella clade</taxon>
        <taxon>Chlorella</taxon>
    </lineage>
</organism>
<dbReference type="SUPFAM" id="SSF56112">
    <property type="entry name" value="Protein kinase-like (PK-like)"/>
    <property type="match status" value="1"/>
</dbReference>
<dbReference type="GO" id="GO:0070985">
    <property type="term" value="C:transcription factor TFIIK complex"/>
    <property type="evidence" value="ECO:0007669"/>
    <property type="project" value="TreeGrafter"/>
</dbReference>
<dbReference type="KEGG" id="cvr:CHLNCDRAFT_34107"/>
<dbReference type="InterPro" id="IPR050108">
    <property type="entry name" value="CDK"/>
</dbReference>
<dbReference type="EMBL" id="GL433837">
    <property type="protein sequence ID" value="EFN58788.1"/>
    <property type="molecule type" value="Genomic_DNA"/>
</dbReference>
<dbReference type="GO" id="GO:0005737">
    <property type="term" value="C:cytoplasm"/>
    <property type="evidence" value="ECO:0007669"/>
    <property type="project" value="TreeGrafter"/>
</dbReference>
<evidence type="ECO:0000256" key="7">
    <source>
        <dbReference type="ARBA" id="ARBA00022840"/>
    </source>
</evidence>
<evidence type="ECO:0000256" key="2">
    <source>
        <dbReference type="ARBA" id="ARBA00012409"/>
    </source>
</evidence>
<name>E1Z5N6_CHLVA</name>
<dbReference type="InterPro" id="IPR008271">
    <property type="entry name" value="Ser/Thr_kinase_AS"/>
</dbReference>
<accession>E1Z5N6</accession>
<evidence type="ECO:0000259" key="11">
    <source>
        <dbReference type="PROSITE" id="PS50011"/>
    </source>
</evidence>
<comment type="similarity">
    <text evidence="1">Belongs to the protein kinase superfamily. CMGC Ser/Thr protein kinase family. CDC2/CDKX subfamily.</text>
</comment>
<evidence type="ECO:0000256" key="4">
    <source>
        <dbReference type="ARBA" id="ARBA00022679"/>
    </source>
</evidence>
<dbReference type="GeneID" id="17358117"/>
<evidence type="ECO:0000256" key="6">
    <source>
        <dbReference type="ARBA" id="ARBA00022777"/>
    </source>
</evidence>
<evidence type="ECO:0000313" key="13">
    <source>
        <dbReference type="Proteomes" id="UP000008141"/>
    </source>
</evidence>
<dbReference type="FunCoup" id="E1Z5N6">
    <property type="interactions" value="1740"/>
</dbReference>
<keyword evidence="5 8" id="KW-0547">Nucleotide-binding</keyword>
<dbReference type="InterPro" id="IPR011009">
    <property type="entry name" value="Kinase-like_dom_sf"/>
</dbReference>
<dbReference type="EC" id="2.7.11.23" evidence="2"/>
<keyword evidence="13" id="KW-1185">Reference proteome</keyword>
<sequence length="422" mass="46204">MENYAKSIVLGTGTFGKVLMATHKETGEVVAIKKIQVGEKGEGVNVTALREVKLLRELRSPHLVRLLEVLPLKRGLALVMEYCESDLEHVIKDRSRLLSAGDVTPAPPALLQMILRGLDFCHSRWVVHRDIKPNNFLVTASGELKLADFGLARIYGSPDRRYTNQVFARWYRPPELLYGSTCYGPSVDIWAAGCIFAELLLRRPWFVGESDVEVLTKVFMALGTPTDDSWAGLRHMPAFMEFQQTPAPPLRKIFPPSIASEDALDLLSRMVALDASRRISAADALQHRYFRTDPLPSSLDQLPKPRQRGAEPAAAAAAGAQPDVQQQEQAGQQQNGDDSGAGGAAEASSAGQQQQQQQQQQGGPPLSATPLFGGRSLDRVPESLLGRIERPKLDSADLTFFKKRKFNLDDALEEGEGGGGGE</sequence>
<dbReference type="Pfam" id="PF00069">
    <property type="entry name" value="Pkinase"/>
    <property type="match status" value="1"/>
</dbReference>
<dbReference type="PANTHER" id="PTHR24056:SF0">
    <property type="entry name" value="CYCLIN-DEPENDENT KINASE 7"/>
    <property type="match status" value="1"/>
</dbReference>
<dbReference type="PANTHER" id="PTHR24056">
    <property type="entry name" value="CELL DIVISION PROTEIN KINASE"/>
    <property type="match status" value="1"/>
</dbReference>
<keyword evidence="6" id="KW-0418">Kinase</keyword>
<evidence type="ECO:0000256" key="9">
    <source>
        <dbReference type="RuleBase" id="RU000304"/>
    </source>
</evidence>
<dbReference type="PROSITE" id="PS50011">
    <property type="entry name" value="PROTEIN_KINASE_DOM"/>
    <property type="match status" value="1"/>
</dbReference>
<evidence type="ECO:0000313" key="12">
    <source>
        <dbReference type="EMBL" id="EFN58788.1"/>
    </source>
</evidence>
<reference evidence="12 13" key="1">
    <citation type="journal article" date="2010" name="Plant Cell">
        <title>The Chlorella variabilis NC64A genome reveals adaptation to photosymbiosis, coevolution with viruses, and cryptic sex.</title>
        <authorList>
            <person name="Blanc G."/>
            <person name="Duncan G."/>
            <person name="Agarkova I."/>
            <person name="Borodovsky M."/>
            <person name="Gurnon J."/>
            <person name="Kuo A."/>
            <person name="Lindquist E."/>
            <person name="Lucas S."/>
            <person name="Pangilinan J."/>
            <person name="Polle J."/>
            <person name="Salamov A."/>
            <person name="Terry A."/>
            <person name="Yamada T."/>
            <person name="Dunigan D.D."/>
            <person name="Grigoriev I.V."/>
            <person name="Claverie J.M."/>
            <person name="Van Etten J.L."/>
        </authorList>
    </citation>
    <scope>NUCLEOTIDE SEQUENCE [LARGE SCALE GENOMIC DNA]</scope>
    <source>
        <strain evidence="12 13">NC64A</strain>
    </source>
</reference>
<evidence type="ECO:0000256" key="3">
    <source>
        <dbReference type="ARBA" id="ARBA00022527"/>
    </source>
</evidence>
<dbReference type="PROSITE" id="PS00107">
    <property type="entry name" value="PROTEIN_KINASE_ATP"/>
    <property type="match status" value="1"/>
</dbReference>
<dbReference type="InterPro" id="IPR017441">
    <property type="entry name" value="Protein_kinase_ATP_BS"/>
</dbReference>
<keyword evidence="4" id="KW-0808">Transferase</keyword>
<gene>
    <name evidence="12" type="ORF">CHLNCDRAFT_34107</name>
</gene>
<dbReference type="GO" id="GO:0004693">
    <property type="term" value="F:cyclin-dependent protein serine/threonine kinase activity"/>
    <property type="evidence" value="ECO:0007669"/>
    <property type="project" value="TreeGrafter"/>
</dbReference>
<dbReference type="RefSeq" id="XP_005850890.1">
    <property type="nucleotide sequence ID" value="XM_005850828.1"/>
</dbReference>
<evidence type="ECO:0000256" key="8">
    <source>
        <dbReference type="PROSITE-ProRule" id="PRU10141"/>
    </source>
</evidence>
<dbReference type="OMA" id="CLESEYF"/>
<dbReference type="FunFam" id="1.10.510.10:FF:000624">
    <property type="entry name" value="Mitogen-activated protein kinase"/>
    <property type="match status" value="1"/>
</dbReference>
<dbReference type="GO" id="GO:0008353">
    <property type="term" value="F:RNA polymerase II CTD heptapeptide repeat kinase activity"/>
    <property type="evidence" value="ECO:0007669"/>
    <property type="project" value="UniProtKB-EC"/>
</dbReference>
<evidence type="ECO:0000256" key="5">
    <source>
        <dbReference type="ARBA" id="ARBA00022741"/>
    </source>
</evidence>
<feature type="compositionally biased region" description="Low complexity" evidence="10">
    <location>
        <begin position="310"/>
        <end position="363"/>
    </location>
</feature>
<dbReference type="GO" id="GO:0005524">
    <property type="term" value="F:ATP binding"/>
    <property type="evidence" value="ECO:0007669"/>
    <property type="project" value="UniProtKB-UniRule"/>
</dbReference>
<feature type="region of interest" description="Disordered" evidence="10">
    <location>
        <begin position="293"/>
        <end position="378"/>
    </location>
</feature>
<dbReference type="PROSITE" id="PS00108">
    <property type="entry name" value="PROTEIN_KINASE_ST"/>
    <property type="match status" value="1"/>
</dbReference>
<dbReference type="InParanoid" id="E1Z5N6"/>
<protein>
    <recommendedName>
        <fullName evidence="2">[RNA-polymerase]-subunit kinase</fullName>
        <ecNumber evidence="2">2.7.11.23</ecNumber>
    </recommendedName>
</protein>
<dbReference type="STRING" id="554065.E1Z5N6"/>